<organism evidence="3 4">
    <name type="scientific">Cohnella rhizosphaerae</name>
    <dbReference type="NCBI Taxonomy" id="1457232"/>
    <lineage>
        <taxon>Bacteria</taxon>
        <taxon>Bacillati</taxon>
        <taxon>Bacillota</taxon>
        <taxon>Bacilli</taxon>
        <taxon>Bacillales</taxon>
        <taxon>Paenibacillaceae</taxon>
        <taxon>Cohnella</taxon>
    </lineage>
</organism>
<dbReference type="PANTHER" id="PTHR34220">
    <property type="entry name" value="SENSOR HISTIDINE KINASE YPDA"/>
    <property type="match status" value="1"/>
</dbReference>
<dbReference type="InterPro" id="IPR036890">
    <property type="entry name" value="HATPase_C_sf"/>
</dbReference>
<keyword evidence="3" id="KW-0547">Nucleotide-binding</keyword>
<gene>
    <name evidence="3" type="ORF">OMP40_35510</name>
</gene>
<evidence type="ECO:0000313" key="3">
    <source>
        <dbReference type="EMBL" id="MDG0814003.1"/>
    </source>
</evidence>
<evidence type="ECO:0000256" key="1">
    <source>
        <dbReference type="SAM" id="MobiDB-lite"/>
    </source>
</evidence>
<accession>A0A9X4QWX5</accession>
<dbReference type="InterPro" id="IPR050640">
    <property type="entry name" value="Bact_2-comp_sensor_kinase"/>
</dbReference>
<name>A0A9X4QWX5_9BACL</name>
<dbReference type="GO" id="GO:0005524">
    <property type="term" value="F:ATP binding"/>
    <property type="evidence" value="ECO:0007669"/>
    <property type="project" value="UniProtKB-KW"/>
</dbReference>
<evidence type="ECO:0000259" key="2">
    <source>
        <dbReference type="Pfam" id="PF02518"/>
    </source>
</evidence>
<proteinExistence type="predicted"/>
<sequence>MLHGFEKTGYTGTIRIAAERVDADLLVRVVDDGQGMTDEKLEDLRRWMAGDKPGVEASDASDASDASGSSAFGIGLNNVHRRIRLNFPGSSGLSISRAASGGTTVEIRIPTATPEDKQTNP</sequence>
<dbReference type="AlphaFoldDB" id="A0A9X4QWX5"/>
<reference evidence="3" key="1">
    <citation type="submission" date="2022-10" db="EMBL/GenBank/DDBJ databases">
        <title>Comparative genomic analysis of Cohnella hashimotonis sp. nov., isolated from the International Space Station.</title>
        <authorList>
            <person name="Simpson A."/>
            <person name="Venkateswaran K."/>
        </authorList>
    </citation>
    <scope>NUCLEOTIDE SEQUENCE</scope>
    <source>
        <strain evidence="3">DSM 28161</strain>
    </source>
</reference>
<dbReference type="Pfam" id="PF02518">
    <property type="entry name" value="HATPase_c"/>
    <property type="match status" value="1"/>
</dbReference>
<feature type="region of interest" description="Disordered" evidence="1">
    <location>
        <begin position="52"/>
        <end position="71"/>
    </location>
</feature>
<feature type="domain" description="Histidine kinase/HSP90-like ATPase" evidence="2">
    <location>
        <begin position="8"/>
        <end position="112"/>
    </location>
</feature>
<dbReference type="InterPro" id="IPR003594">
    <property type="entry name" value="HATPase_dom"/>
</dbReference>
<dbReference type="EMBL" id="JAPDIA010000009">
    <property type="protein sequence ID" value="MDG0814003.1"/>
    <property type="molecule type" value="Genomic_DNA"/>
</dbReference>
<keyword evidence="4" id="KW-1185">Reference proteome</keyword>
<feature type="compositionally biased region" description="Low complexity" evidence="1">
    <location>
        <begin position="57"/>
        <end position="71"/>
    </location>
</feature>
<dbReference type="PANTHER" id="PTHR34220:SF7">
    <property type="entry name" value="SENSOR HISTIDINE KINASE YPDA"/>
    <property type="match status" value="1"/>
</dbReference>
<comment type="caution">
    <text evidence="3">The sequence shown here is derived from an EMBL/GenBank/DDBJ whole genome shotgun (WGS) entry which is preliminary data.</text>
</comment>
<evidence type="ECO:0000313" key="4">
    <source>
        <dbReference type="Proteomes" id="UP001153404"/>
    </source>
</evidence>
<protein>
    <submittedName>
        <fullName evidence="3">ATP-binding protein</fullName>
    </submittedName>
</protein>
<dbReference type="RefSeq" id="WP_277538563.1">
    <property type="nucleotide sequence ID" value="NZ_JAPDIA010000009.1"/>
</dbReference>
<feature type="region of interest" description="Disordered" evidence="1">
    <location>
        <begin position="95"/>
        <end position="121"/>
    </location>
</feature>
<dbReference type="SUPFAM" id="SSF55874">
    <property type="entry name" value="ATPase domain of HSP90 chaperone/DNA topoisomerase II/histidine kinase"/>
    <property type="match status" value="1"/>
</dbReference>
<dbReference type="Gene3D" id="3.30.565.10">
    <property type="entry name" value="Histidine kinase-like ATPase, C-terminal domain"/>
    <property type="match status" value="1"/>
</dbReference>
<dbReference type="Proteomes" id="UP001153404">
    <property type="component" value="Unassembled WGS sequence"/>
</dbReference>
<keyword evidence="3" id="KW-0067">ATP-binding</keyword>